<dbReference type="OrthoDB" id="4708870at2759"/>
<reference evidence="4" key="3">
    <citation type="journal article" date="2022" name="bioRxiv">
        <title>A global pangenome for the wheat fungal pathogen Pyrenophora tritici-repentis and prediction of effector protein structural homology.</title>
        <authorList>
            <person name="Moolhuijzen P."/>
            <person name="See P.T."/>
            <person name="Shi G."/>
            <person name="Powell H.R."/>
            <person name="Cockram J."/>
            <person name="Jorgensen L.N."/>
            <person name="Benslimane H."/>
            <person name="Strelkov S.E."/>
            <person name="Turner J."/>
            <person name="Liu Z."/>
            <person name="Moffat C.S."/>
        </authorList>
    </citation>
    <scope>NUCLEOTIDE SEQUENCE</scope>
    <source>
        <strain evidence="4">86-124</strain>
    </source>
</reference>
<name>A0A2W1HZJ7_9PLEO</name>
<evidence type="ECO:0000256" key="2">
    <source>
        <dbReference type="SAM" id="MobiDB-lite"/>
    </source>
</evidence>
<evidence type="ECO:0000313" key="5">
    <source>
        <dbReference type="Proteomes" id="UP000245464"/>
    </source>
</evidence>
<evidence type="ECO:0000313" key="4">
    <source>
        <dbReference type="EMBL" id="KAI1510049.1"/>
    </source>
</evidence>
<dbReference type="EMBL" id="NQIK02000005">
    <property type="protein sequence ID" value="KAF7570163.1"/>
    <property type="molecule type" value="Genomic_DNA"/>
</dbReference>
<evidence type="ECO:0000256" key="1">
    <source>
        <dbReference type="SAM" id="Coils"/>
    </source>
</evidence>
<accession>A0A2W1HZJ7</accession>
<gene>
    <name evidence="4" type="ORF">Ptr86124_011087</name>
    <name evidence="3" type="ORF">PtrM4_101650</name>
</gene>
<comment type="caution">
    <text evidence="4">The sequence shown here is derived from an EMBL/GenBank/DDBJ whole genome shotgun (WGS) entry which is preliminary data.</text>
</comment>
<evidence type="ECO:0000313" key="6">
    <source>
        <dbReference type="Proteomes" id="UP000249757"/>
    </source>
</evidence>
<proteinExistence type="predicted"/>
<reference evidence="3 5" key="1">
    <citation type="journal article" date="2018" name="BMC Genomics">
        <title>Comparative genomics of the wheat fungal pathogen Pyrenophora tritici-repentis reveals chromosomal variations and genome plasticity.</title>
        <authorList>
            <person name="Moolhuijzen P."/>
            <person name="See P.T."/>
            <person name="Hane J.K."/>
            <person name="Shi G."/>
            <person name="Liu Z."/>
            <person name="Oliver R.P."/>
            <person name="Moffat C.S."/>
        </authorList>
    </citation>
    <scope>NUCLEOTIDE SEQUENCE [LARGE SCALE GENOMIC DNA]</scope>
    <source>
        <strain evidence="3">M4</strain>
    </source>
</reference>
<reference evidence="4" key="2">
    <citation type="submission" date="2021-05" db="EMBL/GenBank/DDBJ databases">
        <authorList>
            <person name="Moolhuijzen P.M."/>
            <person name="Moffat C.S."/>
        </authorList>
    </citation>
    <scope>NUCLEOTIDE SEQUENCE</scope>
    <source>
        <strain evidence="4">86-124</strain>
    </source>
</reference>
<organism evidence="4 6">
    <name type="scientific">Pyrenophora tritici-repentis</name>
    <dbReference type="NCBI Taxonomy" id="45151"/>
    <lineage>
        <taxon>Eukaryota</taxon>
        <taxon>Fungi</taxon>
        <taxon>Dikarya</taxon>
        <taxon>Ascomycota</taxon>
        <taxon>Pezizomycotina</taxon>
        <taxon>Dothideomycetes</taxon>
        <taxon>Pleosporomycetidae</taxon>
        <taxon>Pleosporales</taxon>
        <taxon>Pleosporineae</taxon>
        <taxon>Pleosporaceae</taxon>
        <taxon>Pyrenophora</taxon>
    </lineage>
</organism>
<feature type="coiled-coil region" evidence="1">
    <location>
        <begin position="485"/>
        <end position="512"/>
    </location>
</feature>
<evidence type="ECO:0000313" key="3">
    <source>
        <dbReference type="EMBL" id="KAF7570163.1"/>
    </source>
</evidence>
<dbReference type="EMBL" id="NRDI02000018">
    <property type="protein sequence ID" value="KAI1510049.1"/>
    <property type="molecule type" value="Genomic_DNA"/>
</dbReference>
<dbReference type="AlphaFoldDB" id="A0A2W1HZJ7"/>
<dbReference type="Proteomes" id="UP000245464">
    <property type="component" value="Chromosome 5"/>
</dbReference>
<protein>
    <submittedName>
        <fullName evidence="4">Uncharacterized protein</fullName>
    </submittedName>
</protein>
<keyword evidence="1" id="KW-0175">Coiled coil</keyword>
<dbReference type="Proteomes" id="UP000249757">
    <property type="component" value="Unassembled WGS sequence"/>
</dbReference>
<feature type="region of interest" description="Disordered" evidence="2">
    <location>
        <begin position="335"/>
        <end position="362"/>
    </location>
</feature>
<reference evidence="6" key="4">
    <citation type="journal article" date="2022" name="Microb. Genom.">
        <title>A global pangenome for the wheat fungal pathogen Pyrenophora tritici-repentis and prediction of effector protein structural homology.</title>
        <authorList>
            <person name="Moolhuijzen P.M."/>
            <person name="See P.T."/>
            <person name="Shi G."/>
            <person name="Powell H.R."/>
            <person name="Cockram J."/>
            <person name="Jorgensen L.N."/>
            <person name="Benslimane H."/>
            <person name="Strelkov S.E."/>
            <person name="Turner J."/>
            <person name="Liu Z."/>
            <person name="Moffat C.S."/>
        </authorList>
    </citation>
    <scope>NUCLEOTIDE SEQUENCE [LARGE SCALE GENOMIC DNA]</scope>
</reference>
<keyword evidence="6" id="KW-1185">Reference proteome</keyword>
<sequence>MGGRAFKSLHCPRILPAEYVKVKEQVMAALQTLFVDVVVPTEIPEKNDYGDVDFLVCGPYYSTGTHTIDSFPWDTSVGRIKALLDTEHGRRGFLTKDCMYFAIRSATGNHYIQIDVKVCFRPEMFHWDHFELKYASNSKMIGSMIKPLGLTLDPEGLHIRVKEIEETNFPGSMISVSKNPKDVLRIIRLDLRILDDGFKSQAELYEYLTSSWLFHSGHFVARLAEDSYADRLEDRSVAWTYFVKEWLPQRYPEAQDLQEWYKRTRDAVRQQVFTMFPHIATTYYKKLSTWANEQEEKRLKEMITQAIPSGTDGWKDNFPQPEIFIKHPSPMVSEFPRSVSGDLTPPLTPPLKALRLTDTPDETDDSKTDIYFLSSQCSLKPQEVPLYLECLLRAAPMTCTPRPPPAGMSPEAKLRCLARWTTFDSGTGAPSLTTVPNDSTTETSWVEAVHYGATDDVLVTWAKDMWWPIWVRQSYVNYVGMWKRKFEKEDKKKKAQEQKKREEEEKLSKTDLIVAGDGVVKVEEVC</sequence>